<gene>
    <name evidence="2" type="ORF">GCM10010995_05830</name>
</gene>
<sequence>MNSYEERQEARKQRYKEKAQELAHLSNELAEESSKMARAIPFGQPILVGHHSEKSDRSYRAKIGAKMDKAVAAQDKAEYYAQKAESVGKGGISNYDPEAAEKIKEKIESLKSENERMKDINKQWRKIFNKIAKPRKTISKYGEYSYLQEEERKACHYAIKDFKQVDEVAAKKLYRVLISSSHWVPYYLMKQPYKTDTAEIRRLEQRLELLEKYADKSTQEVEKNGYKCTQDPEEMRVMFEFDGKPSEEVRDILKRNGFKWSRYACAWVRKLTPNASYQARLVMQSLDKLAGDGGE</sequence>
<evidence type="ECO:0000256" key="1">
    <source>
        <dbReference type="SAM" id="Coils"/>
    </source>
</evidence>
<dbReference type="Pfam" id="PF12083">
    <property type="entry name" value="DUF3560"/>
    <property type="match status" value="1"/>
</dbReference>
<dbReference type="RefSeq" id="WP_117001740.1">
    <property type="nucleotide sequence ID" value="NZ_BMJS01000004.1"/>
</dbReference>
<dbReference type="Proteomes" id="UP000636949">
    <property type="component" value="Unassembled WGS sequence"/>
</dbReference>
<keyword evidence="3" id="KW-1185">Reference proteome</keyword>
<organism evidence="2 3">
    <name type="scientific">Cysteiniphilum litorale</name>
    <dbReference type="NCBI Taxonomy" id="2056700"/>
    <lineage>
        <taxon>Bacteria</taxon>
        <taxon>Pseudomonadati</taxon>
        <taxon>Pseudomonadota</taxon>
        <taxon>Gammaproteobacteria</taxon>
        <taxon>Thiotrichales</taxon>
        <taxon>Fastidiosibacteraceae</taxon>
        <taxon>Cysteiniphilum</taxon>
    </lineage>
</organism>
<dbReference type="AlphaFoldDB" id="A0A8J2Z2T8"/>
<feature type="coiled-coil region" evidence="1">
    <location>
        <begin position="100"/>
        <end position="127"/>
    </location>
</feature>
<comment type="caution">
    <text evidence="2">The sequence shown here is derived from an EMBL/GenBank/DDBJ whole genome shotgun (WGS) entry which is preliminary data.</text>
</comment>
<accession>A0A8J2Z2T8</accession>
<feature type="coiled-coil region" evidence="1">
    <location>
        <begin position="193"/>
        <end position="220"/>
    </location>
</feature>
<name>A0A8J2Z2T8_9GAMM</name>
<dbReference type="InterPro" id="IPR021944">
    <property type="entry name" value="DUF3560"/>
</dbReference>
<evidence type="ECO:0000313" key="3">
    <source>
        <dbReference type="Proteomes" id="UP000636949"/>
    </source>
</evidence>
<keyword evidence="1" id="KW-0175">Coiled coil</keyword>
<evidence type="ECO:0000313" key="2">
    <source>
        <dbReference type="EMBL" id="GGF91435.1"/>
    </source>
</evidence>
<protein>
    <recommendedName>
        <fullName evidence="4">DUF3560 domain-containing protein</fullName>
    </recommendedName>
</protein>
<dbReference type="OrthoDB" id="9803716at2"/>
<feature type="coiled-coil region" evidence="1">
    <location>
        <begin position="1"/>
        <end position="35"/>
    </location>
</feature>
<dbReference type="EMBL" id="BMJS01000004">
    <property type="protein sequence ID" value="GGF91435.1"/>
    <property type="molecule type" value="Genomic_DNA"/>
</dbReference>
<reference evidence="2" key="2">
    <citation type="submission" date="2020-09" db="EMBL/GenBank/DDBJ databases">
        <authorList>
            <person name="Sun Q."/>
            <person name="Zhou Y."/>
        </authorList>
    </citation>
    <scope>NUCLEOTIDE SEQUENCE</scope>
    <source>
        <strain evidence="2">CGMCC 1.15758</strain>
    </source>
</reference>
<proteinExistence type="predicted"/>
<evidence type="ECO:0008006" key="4">
    <source>
        <dbReference type="Google" id="ProtNLM"/>
    </source>
</evidence>
<reference evidence="2" key="1">
    <citation type="journal article" date="2014" name="Int. J. Syst. Evol. Microbiol.">
        <title>Complete genome sequence of Corynebacterium casei LMG S-19264T (=DSM 44701T), isolated from a smear-ripened cheese.</title>
        <authorList>
            <consortium name="US DOE Joint Genome Institute (JGI-PGF)"/>
            <person name="Walter F."/>
            <person name="Albersmeier A."/>
            <person name="Kalinowski J."/>
            <person name="Ruckert C."/>
        </authorList>
    </citation>
    <scope>NUCLEOTIDE SEQUENCE</scope>
    <source>
        <strain evidence="2">CGMCC 1.15758</strain>
    </source>
</reference>